<dbReference type="AlphaFoldDB" id="A0A1S8D1W2"/>
<evidence type="ECO:0008006" key="5">
    <source>
        <dbReference type="Google" id="ProtNLM"/>
    </source>
</evidence>
<proteinExistence type="predicted"/>
<feature type="compositionally biased region" description="Polar residues" evidence="1">
    <location>
        <begin position="343"/>
        <end position="356"/>
    </location>
</feature>
<dbReference type="Proteomes" id="UP000054844">
    <property type="component" value="Unassembled WGS sequence"/>
</dbReference>
<keyword evidence="2" id="KW-0812">Transmembrane</keyword>
<feature type="compositionally biased region" description="Basic and acidic residues" evidence="1">
    <location>
        <begin position="841"/>
        <end position="851"/>
    </location>
</feature>
<feature type="transmembrane region" description="Helical" evidence="2">
    <location>
        <begin position="21"/>
        <end position="44"/>
    </location>
</feature>
<sequence length="905" mass="98947">MTDLPEGVSRRLHRQRRLARLALLWEALWPRAWPVLGVLGLFLLAALSGLFLHLPLWAHLLLLLGFAAALARAAWRAIRGFAAPAPAAADRRIEAASGLRHRPLATLGDRPAGEDPAALALWQAHLARQAARLRDLRVGAPRPGLPARDRRALRLGLVVALAAGFVVAGDEAGERIRRALLPSLGQPAPVPGLKLEAWVTPPGYTGVAPLFLQPGSPGFSVPAGSALRVALSGGQGGTPALRLGGKDLAFETLDRNSFGIEAPLENGGRLAIRRDGAELAGWEVSVQADAPPSIAFAEPPGPAPRSHALRLPWTAEDDWGVAAARAEIRLEARPGAEPLTVPLTLSGSNPRQQRGTAQPDLSAHPWAGLPVQLRLVARDGAGQEGRSEEMTLILPERPFTHPVAKLLIQFRRMLSLSPQVRAPVVAGLEGVLSAPEAFDDDTTIFLALSAARSRLIRDRRPGAVDETQAILWDTALALEEGRTDRTARTLAEARKALEEALQQRDPDQGEAERRAEIEKRVQELREAIDRHLQALAEKLSRENGEAVPREDARRLDNRELDRRTRRMQDAARQGREEDARRELAEMEEMLKALEEGRVARADREQQRQQNRQRGQGQMSVMQDMVRRQAELLDRAHRREQESEAEEGQDRPFGPNPLNPMSRARPPGPQQRQGSRDPAGQNPQGQNPQGQNPQGQNPQGQNQASRDGQQPGEAEAQRDGRTQRALRRALGELMQQFGDLTGEIPEPLGRADQAMRQSAEALQAGRDPQAQQQQALRELTEGGRQMAQAMRRQFGPGQQGDGQQGEGEGEGEEGDGPGMAGDQPGNGQDGGQGQDQASGQGRGRDPLGRSTRENAGSASDGNDTRVPDQAEMLRTRRIQEELRRRVGERERPAQELDYYDRLLRQF</sequence>
<accession>A0A1S8D1W2</accession>
<gene>
    <name evidence="3" type="ORF">APZ41_015355</name>
</gene>
<feature type="compositionally biased region" description="Low complexity" evidence="1">
    <location>
        <begin position="607"/>
        <end position="617"/>
    </location>
</feature>
<feature type="transmembrane region" description="Helical" evidence="2">
    <location>
        <begin position="56"/>
        <end position="75"/>
    </location>
</feature>
<feature type="compositionally biased region" description="Low complexity" evidence="1">
    <location>
        <begin position="679"/>
        <end position="702"/>
    </location>
</feature>
<feature type="compositionally biased region" description="Gly residues" evidence="1">
    <location>
        <begin position="796"/>
        <end position="805"/>
    </location>
</feature>
<evidence type="ECO:0000313" key="4">
    <source>
        <dbReference type="Proteomes" id="UP000054844"/>
    </source>
</evidence>
<evidence type="ECO:0000256" key="2">
    <source>
        <dbReference type="SAM" id="Phobius"/>
    </source>
</evidence>
<organism evidence="3 4">
    <name type="scientific">Roseomonas mucosa</name>
    <dbReference type="NCBI Taxonomy" id="207340"/>
    <lineage>
        <taxon>Bacteria</taxon>
        <taxon>Pseudomonadati</taxon>
        <taxon>Pseudomonadota</taxon>
        <taxon>Alphaproteobacteria</taxon>
        <taxon>Acetobacterales</taxon>
        <taxon>Roseomonadaceae</taxon>
        <taxon>Roseomonas</taxon>
    </lineage>
</organism>
<keyword evidence="4" id="KW-1185">Reference proteome</keyword>
<name>A0A1S8D1W2_9PROT</name>
<dbReference type="InterPro" id="IPR012683">
    <property type="entry name" value="CHP02302_TM"/>
</dbReference>
<feature type="compositionally biased region" description="Basic and acidic residues" evidence="1">
    <location>
        <begin position="596"/>
        <end position="606"/>
    </location>
</feature>
<evidence type="ECO:0000313" key="3">
    <source>
        <dbReference type="EMBL" id="ONH82292.1"/>
    </source>
</evidence>
<feature type="compositionally biased region" description="Basic and acidic residues" evidence="1">
    <location>
        <begin position="861"/>
        <end position="875"/>
    </location>
</feature>
<reference evidence="3" key="1">
    <citation type="submission" date="2016-12" db="EMBL/GenBank/DDBJ databases">
        <title>Draft genome sequence of Roseomonas mucosa strain AU37, isolated from a peripheral intravenous catheter.</title>
        <authorList>
            <person name="Choudhury M.A."/>
            <person name="Sidjabat H.E."/>
            <person name="Wailan A.M."/>
            <person name="Zhang L."/>
            <person name="Marsh N.M."/>
            <person name="Rickard C.M."/>
            <person name="Davies M."/>
            <person name="Mcmillan D.J."/>
        </authorList>
    </citation>
    <scope>NUCLEOTIDE SEQUENCE [LARGE SCALE GENOMIC DNA]</scope>
    <source>
        <strain evidence="3">AU37</strain>
    </source>
</reference>
<feature type="transmembrane region" description="Helical" evidence="2">
    <location>
        <begin position="152"/>
        <end position="169"/>
    </location>
</feature>
<keyword evidence="2" id="KW-1133">Transmembrane helix</keyword>
<dbReference type="Pfam" id="PF13779">
    <property type="entry name" value="DUF4175"/>
    <property type="match status" value="1"/>
</dbReference>
<comment type="caution">
    <text evidence="3">The sequence shown here is derived from an EMBL/GenBank/DDBJ whole genome shotgun (WGS) entry which is preliminary data.</text>
</comment>
<dbReference type="STRING" id="207340.APZ41_015355"/>
<feature type="region of interest" description="Disordered" evidence="1">
    <location>
        <begin position="539"/>
        <end position="581"/>
    </location>
</feature>
<feature type="region of interest" description="Disordered" evidence="1">
    <location>
        <begin position="339"/>
        <end position="364"/>
    </location>
</feature>
<feature type="compositionally biased region" description="Basic and acidic residues" evidence="1">
    <location>
        <begin position="624"/>
        <end position="641"/>
    </location>
</feature>
<protein>
    <recommendedName>
        <fullName evidence="5">TIGR02302 family protein</fullName>
    </recommendedName>
</protein>
<evidence type="ECO:0000256" key="1">
    <source>
        <dbReference type="SAM" id="MobiDB-lite"/>
    </source>
</evidence>
<keyword evidence="2" id="KW-0472">Membrane</keyword>
<dbReference type="EMBL" id="LLWF02000061">
    <property type="protein sequence ID" value="ONH82292.1"/>
    <property type="molecule type" value="Genomic_DNA"/>
</dbReference>
<feature type="region of interest" description="Disordered" evidence="1">
    <location>
        <begin position="596"/>
        <end position="875"/>
    </location>
</feature>
<dbReference type="OrthoDB" id="8477685at2"/>
<dbReference type="RefSeq" id="WP_058390581.1">
    <property type="nucleotide sequence ID" value="NZ_LLWF02000061.1"/>
</dbReference>